<evidence type="ECO:0000256" key="1">
    <source>
        <dbReference type="ARBA" id="ARBA00004175"/>
    </source>
</evidence>
<reference evidence="7" key="1">
    <citation type="journal article" date="2018" name="Mol. Biol. Evol.">
        <title>Piercing Fishes: Porin Expansion and Adaptation to Hematophagy in the Vampire Snail Cumia reticulata.</title>
        <authorList>
            <person name="Gerdol M."/>
            <person name="Cervelli M."/>
            <person name="Oliverio M."/>
            <person name="Modica M.V."/>
        </authorList>
    </citation>
    <scope>NUCLEOTIDE SEQUENCE</scope>
</reference>
<keyword evidence="4" id="KW-0472">Membrane</keyword>
<accession>A0A499RQF8</accession>
<evidence type="ECO:0000256" key="4">
    <source>
        <dbReference type="ARBA" id="ARBA00023298"/>
    </source>
</evidence>
<dbReference type="GO" id="GO:0046930">
    <property type="term" value="C:pore complex"/>
    <property type="evidence" value="ECO:0007669"/>
    <property type="project" value="InterPro"/>
</dbReference>
<comment type="subcellular location">
    <subcellularLocation>
        <location evidence="2">Nematocyst</location>
    </subcellularLocation>
    <subcellularLocation>
        <location evidence="1">Target cell membrane</location>
    </subcellularLocation>
</comment>
<dbReference type="InterPro" id="IPR009104">
    <property type="entry name" value="Anemon_actinoporin-like"/>
</dbReference>
<evidence type="ECO:0000256" key="2">
    <source>
        <dbReference type="ARBA" id="ARBA00004532"/>
    </source>
</evidence>
<dbReference type="PANTHER" id="PTHR40388:SF1">
    <property type="entry name" value="BRYOPORIN"/>
    <property type="match status" value="1"/>
</dbReference>
<dbReference type="PANTHER" id="PTHR40388">
    <property type="entry name" value="BRYOPORIN"/>
    <property type="match status" value="1"/>
</dbReference>
<dbReference type="GO" id="GO:0046931">
    <property type="term" value="P:pore complex assembly"/>
    <property type="evidence" value="ECO:0007669"/>
    <property type="project" value="InterPro"/>
</dbReference>
<evidence type="ECO:0000313" key="7">
    <source>
        <dbReference type="EMBL" id="AXS67881.1"/>
    </source>
</evidence>
<dbReference type="Pfam" id="PF06369">
    <property type="entry name" value="Anemone_cytotox"/>
    <property type="match status" value="1"/>
</dbReference>
<dbReference type="SUPFAM" id="SSF63724">
    <property type="entry name" value="Cytolysin/lectin"/>
    <property type="match status" value="1"/>
</dbReference>
<feature type="signal peptide" evidence="6">
    <location>
        <begin position="1"/>
        <end position="27"/>
    </location>
</feature>
<keyword evidence="5" id="KW-0166">Nematocyst</keyword>
<proteinExistence type="evidence at transcript level"/>
<evidence type="ECO:0000256" key="3">
    <source>
        <dbReference type="ARBA" id="ARBA00022537"/>
    </source>
</evidence>
<keyword evidence="4" id="KW-1053">Target membrane</keyword>
<dbReference type="AlphaFoldDB" id="A0A499RQF8"/>
<sequence>MLPFPSLKTVLVVFLFVIGHGPRPVRGTETGDVIDGRSLAGKKLSGFWEEYYRVNTVIQVENWSRYALLNPVVRLGDGVITSLPYNILPGQREAFVTRDSYYVATGSYGTVSWEVAGADRMFVLMWCEPYDINLYSNWMGLGLTTKGQMEIPLGFGWFRKMYYGFSDSNITFYRGKFEAGHLDPVAFRDDKEFQIMGVMSPDNRALIKVTFLPAKGDYENLTPELKDLIFEASN</sequence>
<dbReference type="InterPro" id="IPR015926">
    <property type="entry name" value="Cytolysin/lectin"/>
</dbReference>
<dbReference type="GO" id="GO:0051715">
    <property type="term" value="P:cytolysis in another organism"/>
    <property type="evidence" value="ECO:0007669"/>
    <property type="project" value="InterPro"/>
</dbReference>
<dbReference type="Gene3D" id="2.60.270.20">
    <property type="entry name" value="Cytolysin/lectin"/>
    <property type="match status" value="1"/>
</dbReference>
<protein>
    <submittedName>
        <fullName evidence="7">Coluporin-9</fullName>
    </submittedName>
</protein>
<dbReference type="EMBL" id="MH194212">
    <property type="protein sequence ID" value="AXS67881.1"/>
    <property type="molecule type" value="mRNA"/>
</dbReference>
<name>A0A499RQF8_9CAEN</name>
<keyword evidence="3" id="KW-1052">Target cell membrane</keyword>
<organism evidence="7">
    <name type="scientific">Colubraria reticulata</name>
    <dbReference type="NCBI Taxonomy" id="604273"/>
    <lineage>
        <taxon>Eukaryota</taxon>
        <taxon>Metazoa</taxon>
        <taxon>Spiralia</taxon>
        <taxon>Lophotrochozoa</taxon>
        <taxon>Mollusca</taxon>
        <taxon>Gastropoda</taxon>
        <taxon>Caenogastropoda</taxon>
        <taxon>Neogastropoda</taxon>
        <taxon>Buccinoidea</taxon>
        <taxon>Buccinidae</taxon>
        <taxon>Colubraria</taxon>
    </lineage>
</organism>
<dbReference type="GO" id="GO:0006812">
    <property type="term" value="P:monoatomic cation transport"/>
    <property type="evidence" value="ECO:0007669"/>
    <property type="project" value="InterPro"/>
</dbReference>
<feature type="chain" id="PRO_5020031126" evidence="6">
    <location>
        <begin position="28"/>
        <end position="234"/>
    </location>
</feature>
<dbReference type="InterPro" id="IPR050677">
    <property type="entry name" value="Actinoporin_PFT"/>
</dbReference>
<evidence type="ECO:0000256" key="5">
    <source>
        <dbReference type="ARBA" id="ARBA00023331"/>
    </source>
</evidence>
<evidence type="ECO:0000256" key="6">
    <source>
        <dbReference type="SAM" id="SignalP"/>
    </source>
</evidence>
<dbReference type="GO" id="GO:0015267">
    <property type="term" value="F:channel activity"/>
    <property type="evidence" value="ECO:0007669"/>
    <property type="project" value="InterPro"/>
</dbReference>
<dbReference type="GO" id="GO:0042151">
    <property type="term" value="C:nematocyst"/>
    <property type="evidence" value="ECO:0007669"/>
    <property type="project" value="UniProtKB-SubCell"/>
</dbReference>
<keyword evidence="6" id="KW-0732">Signal</keyword>
<dbReference type="GO" id="GO:0044218">
    <property type="term" value="C:other organism cell membrane"/>
    <property type="evidence" value="ECO:0007669"/>
    <property type="project" value="UniProtKB-KW"/>
</dbReference>